<dbReference type="STRING" id="1160509.A0A3N4I2M8"/>
<keyword evidence="2" id="KW-1185">Reference proteome</keyword>
<evidence type="ECO:0000313" key="2">
    <source>
        <dbReference type="Proteomes" id="UP000275078"/>
    </source>
</evidence>
<reference evidence="1 2" key="1">
    <citation type="journal article" date="2018" name="Nat. Ecol. Evol.">
        <title>Pezizomycetes genomes reveal the molecular basis of ectomycorrhizal truffle lifestyle.</title>
        <authorList>
            <person name="Murat C."/>
            <person name="Payen T."/>
            <person name="Noel B."/>
            <person name="Kuo A."/>
            <person name="Morin E."/>
            <person name="Chen J."/>
            <person name="Kohler A."/>
            <person name="Krizsan K."/>
            <person name="Balestrini R."/>
            <person name="Da Silva C."/>
            <person name="Montanini B."/>
            <person name="Hainaut M."/>
            <person name="Levati E."/>
            <person name="Barry K.W."/>
            <person name="Belfiori B."/>
            <person name="Cichocki N."/>
            <person name="Clum A."/>
            <person name="Dockter R.B."/>
            <person name="Fauchery L."/>
            <person name="Guy J."/>
            <person name="Iotti M."/>
            <person name="Le Tacon F."/>
            <person name="Lindquist E.A."/>
            <person name="Lipzen A."/>
            <person name="Malagnac F."/>
            <person name="Mello A."/>
            <person name="Molinier V."/>
            <person name="Miyauchi S."/>
            <person name="Poulain J."/>
            <person name="Riccioni C."/>
            <person name="Rubini A."/>
            <person name="Sitrit Y."/>
            <person name="Splivallo R."/>
            <person name="Traeger S."/>
            <person name="Wang M."/>
            <person name="Zifcakova L."/>
            <person name="Wipf D."/>
            <person name="Zambonelli A."/>
            <person name="Paolocci F."/>
            <person name="Nowrousian M."/>
            <person name="Ottonello S."/>
            <person name="Baldrian P."/>
            <person name="Spatafora J.W."/>
            <person name="Henrissat B."/>
            <person name="Nagy L.G."/>
            <person name="Aury J.M."/>
            <person name="Wincker P."/>
            <person name="Grigoriev I.V."/>
            <person name="Bonfante P."/>
            <person name="Martin F.M."/>
        </authorList>
    </citation>
    <scope>NUCLEOTIDE SEQUENCE [LARGE SCALE GENOMIC DNA]</scope>
    <source>
        <strain evidence="1 2">RN42</strain>
    </source>
</reference>
<dbReference type="AlphaFoldDB" id="A0A3N4I2M8"/>
<proteinExistence type="predicted"/>
<dbReference type="Proteomes" id="UP000275078">
    <property type="component" value="Unassembled WGS sequence"/>
</dbReference>
<feature type="non-terminal residue" evidence="1">
    <location>
        <position position="135"/>
    </location>
</feature>
<dbReference type="OrthoDB" id="5322288at2759"/>
<gene>
    <name evidence="1" type="ORF">BJ508DRAFT_213871</name>
</gene>
<name>A0A3N4I2M8_ASCIM</name>
<dbReference type="InterPro" id="IPR041078">
    <property type="entry name" value="Plavaka"/>
</dbReference>
<dbReference type="EMBL" id="ML119750">
    <property type="protein sequence ID" value="RPA76114.1"/>
    <property type="molecule type" value="Genomic_DNA"/>
</dbReference>
<sequence length="135" mass="15199">MWNEQCRRPRDHFVILLLGMSDPGELSKFAGDKSINPAHLTLANIDPELRDNPTMACTRAFVILPTKLPKQVVHTILWRCLKDLVQLQVRGMDVVCPDGKVRTGHPYLTGWLADLMEYSKIFAINSKSCPVCLAP</sequence>
<dbReference type="Pfam" id="PF18759">
    <property type="entry name" value="Plavaka"/>
    <property type="match status" value="1"/>
</dbReference>
<protein>
    <submittedName>
        <fullName evidence="1">Uncharacterized protein</fullName>
    </submittedName>
</protein>
<evidence type="ECO:0000313" key="1">
    <source>
        <dbReference type="EMBL" id="RPA76114.1"/>
    </source>
</evidence>
<organism evidence="1 2">
    <name type="scientific">Ascobolus immersus RN42</name>
    <dbReference type="NCBI Taxonomy" id="1160509"/>
    <lineage>
        <taxon>Eukaryota</taxon>
        <taxon>Fungi</taxon>
        <taxon>Dikarya</taxon>
        <taxon>Ascomycota</taxon>
        <taxon>Pezizomycotina</taxon>
        <taxon>Pezizomycetes</taxon>
        <taxon>Pezizales</taxon>
        <taxon>Ascobolaceae</taxon>
        <taxon>Ascobolus</taxon>
    </lineage>
</organism>
<accession>A0A3N4I2M8</accession>